<feature type="region of interest" description="Disordered" evidence="1">
    <location>
        <begin position="158"/>
        <end position="183"/>
    </location>
</feature>
<dbReference type="PANTHER" id="PTHR36387:SF2">
    <property type="entry name" value="UDP-N-ACETYLMURAMOYL-L-ALANYL-D-GLUTAMATE-2, 6-DIAMINOPIMELATE LIGASE"/>
    <property type="match status" value="1"/>
</dbReference>
<keyword evidence="3" id="KW-1185">Reference proteome</keyword>
<name>A0AA38TVC3_9ASTR</name>
<organism evidence="2 3">
    <name type="scientific">Centaurea solstitialis</name>
    <name type="common">yellow star-thistle</name>
    <dbReference type="NCBI Taxonomy" id="347529"/>
    <lineage>
        <taxon>Eukaryota</taxon>
        <taxon>Viridiplantae</taxon>
        <taxon>Streptophyta</taxon>
        <taxon>Embryophyta</taxon>
        <taxon>Tracheophyta</taxon>
        <taxon>Spermatophyta</taxon>
        <taxon>Magnoliopsida</taxon>
        <taxon>eudicotyledons</taxon>
        <taxon>Gunneridae</taxon>
        <taxon>Pentapetalae</taxon>
        <taxon>asterids</taxon>
        <taxon>campanulids</taxon>
        <taxon>Asterales</taxon>
        <taxon>Asteraceae</taxon>
        <taxon>Carduoideae</taxon>
        <taxon>Cardueae</taxon>
        <taxon>Centaureinae</taxon>
        <taxon>Centaurea</taxon>
    </lineage>
</organism>
<feature type="region of interest" description="Disordered" evidence="1">
    <location>
        <begin position="1"/>
        <end position="24"/>
    </location>
</feature>
<feature type="region of interest" description="Disordered" evidence="1">
    <location>
        <begin position="88"/>
        <end position="109"/>
    </location>
</feature>
<dbReference type="EMBL" id="JARYMX010000002">
    <property type="protein sequence ID" value="KAJ9562256.1"/>
    <property type="molecule type" value="Genomic_DNA"/>
</dbReference>
<protein>
    <submittedName>
        <fullName evidence="2">Uncharacterized protein</fullName>
    </submittedName>
</protein>
<evidence type="ECO:0000313" key="2">
    <source>
        <dbReference type="EMBL" id="KAJ9562256.1"/>
    </source>
</evidence>
<dbReference type="AlphaFoldDB" id="A0AA38TVC3"/>
<proteinExistence type="predicted"/>
<dbReference type="Proteomes" id="UP001172457">
    <property type="component" value="Chromosome 2"/>
</dbReference>
<sequence length="282" mass="32479">MNTTRTRILSSKSDDMNRESYPWIDNSYPAPSLLLMSGREDSDSEAPEEFTAEQAIQKDEELRTIQKENKARVLRERKERRRTWAQKLTPRVNKSSKDAAEEIETQPDDNKGMLPDDIVKLLAANEKYSLQLAIIFFTLLGKRGLTYMFFVTGKFSTQTRRKKTPRKNQERRNPNTRGRISATHPVNKDHFDRVPFFNNLHPPHESRQSSVITSTVTEDVWLRFVLTMEPVILKEIPSPPCLQNSLDFLKKRKMAVPRSSAVLDNSSQALRFLSASGLLSKK</sequence>
<dbReference type="PANTHER" id="PTHR36387">
    <property type="entry name" value="UDP-N-ACETYLMURAMOYL-L-ALANYL-D-GLUTAMATE-2, 6-DIAMINOPIMELATE LIGASE"/>
    <property type="match status" value="1"/>
</dbReference>
<evidence type="ECO:0000313" key="3">
    <source>
        <dbReference type="Proteomes" id="UP001172457"/>
    </source>
</evidence>
<gene>
    <name evidence="2" type="ORF">OSB04_007416</name>
</gene>
<feature type="compositionally biased region" description="Polar residues" evidence="1">
    <location>
        <begin position="1"/>
        <end position="11"/>
    </location>
</feature>
<accession>A0AA38TVC3</accession>
<comment type="caution">
    <text evidence="2">The sequence shown here is derived from an EMBL/GenBank/DDBJ whole genome shotgun (WGS) entry which is preliminary data.</text>
</comment>
<reference evidence="2" key="1">
    <citation type="submission" date="2023-03" db="EMBL/GenBank/DDBJ databases">
        <title>Chromosome-scale reference genome and RAD-based genetic map of yellow starthistle (Centaurea solstitialis) reveal putative structural variation and QTLs associated with invader traits.</title>
        <authorList>
            <person name="Reatini B."/>
            <person name="Cang F.A."/>
            <person name="Jiang Q."/>
            <person name="Mckibben M.T.W."/>
            <person name="Barker M.S."/>
            <person name="Rieseberg L.H."/>
            <person name="Dlugosch K.M."/>
        </authorList>
    </citation>
    <scope>NUCLEOTIDE SEQUENCE</scope>
    <source>
        <strain evidence="2">CAN-66</strain>
        <tissue evidence="2">Leaf</tissue>
    </source>
</reference>
<evidence type="ECO:0000256" key="1">
    <source>
        <dbReference type="SAM" id="MobiDB-lite"/>
    </source>
</evidence>